<reference evidence="1" key="3">
    <citation type="submission" date="2022-06" db="UniProtKB">
        <authorList>
            <consortium name="EnsemblPlants"/>
        </authorList>
    </citation>
    <scope>IDENTIFICATION</scope>
</reference>
<evidence type="ECO:0000313" key="2">
    <source>
        <dbReference type="Proteomes" id="UP000015106"/>
    </source>
</evidence>
<keyword evidence="2" id="KW-1185">Reference proteome</keyword>
<proteinExistence type="predicted"/>
<reference evidence="2" key="1">
    <citation type="journal article" date="2013" name="Nature">
        <title>Draft genome of the wheat A-genome progenitor Triticum urartu.</title>
        <authorList>
            <person name="Ling H.Q."/>
            <person name="Zhao S."/>
            <person name="Liu D."/>
            <person name="Wang J."/>
            <person name="Sun H."/>
            <person name="Zhang C."/>
            <person name="Fan H."/>
            <person name="Li D."/>
            <person name="Dong L."/>
            <person name="Tao Y."/>
            <person name="Gao C."/>
            <person name="Wu H."/>
            <person name="Li Y."/>
            <person name="Cui Y."/>
            <person name="Guo X."/>
            <person name="Zheng S."/>
            <person name="Wang B."/>
            <person name="Yu K."/>
            <person name="Liang Q."/>
            <person name="Yang W."/>
            <person name="Lou X."/>
            <person name="Chen J."/>
            <person name="Feng M."/>
            <person name="Jian J."/>
            <person name="Zhang X."/>
            <person name="Luo G."/>
            <person name="Jiang Y."/>
            <person name="Liu J."/>
            <person name="Wang Z."/>
            <person name="Sha Y."/>
            <person name="Zhang B."/>
            <person name="Wu H."/>
            <person name="Tang D."/>
            <person name="Shen Q."/>
            <person name="Xue P."/>
            <person name="Zou S."/>
            <person name="Wang X."/>
            <person name="Liu X."/>
            <person name="Wang F."/>
            <person name="Yang Y."/>
            <person name="An X."/>
            <person name="Dong Z."/>
            <person name="Zhang K."/>
            <person name="Zhang X."/>
            <person name="Luo M.C."/>
            <person name="Dvorak J."/>
            <person name="Tong Y."/>
            <person name="Wang J."/>
            <person name="Yang H."/>
            <person name="Li Z."/>
            <person name="Wang D."/>
            <person name="Zhang A."/>
            <person name="Wang J."/>
        </authorList>
    </citation>
    <scope>NUCLEOTIDE SEQUENCE</scope>
    <source>
        <strain evidence="2">cv. G1812</strain>
    </source>
</reference>
<evidence type="ECO:0000313" key="1">
    <source>
        <dbReference type="EnsemblPlants" id="TuG1812G0100000109.01.T01.cds367687"/>
    </source>
</evidence>
<dbReference type="Proteomes" id="UP000015106">
    <property type="component" value="Chromosome 1"/>
</dbReference>
<dbReference type="EnsemblPlants" id="TuG1812G0100000109.01.T01">
    <property type="protein sequence ID" value="TuG1812G0100000109.01.T01.cds367687"/>
    <property type="gene ID" value="TuG1812G0100000109.01"/>
</dbReference>
<dbReference type="Gramene" id="TuG1812G0100000109.01.T01">
    <property type="protein sequence ID" value="TuG1812G0100000109.01.T01.cds367687"/>
    <property type="gene ID" value="TuG1812G0100000109.01"/>
</dbReference>
<sequence>MVNHGKIPFWNSIDGEYEKVYVLNFGSYESWTNCVLCPREYEAVAATC</sequence>
<organism evidence="1 2">
    <name type="scientific">Triticum urartu</name>
    <name type="common">Red wild einkorn</name>
    <name type="synonym">Crithodium urartu</name>
    <dbReference type="NCBI Taxonomy" id="4572"/>
    <lineage>
        <taxon>Eukaryota</taxon>
        <taxon>Viridiplantae</taxon>
        <taxon>Streptophyta</taxon>
        <taxon>Embryophyta</taxon>
        <taxon>Tracheophyta</taxon>
        <taxon>Spermatophyta</taxon>
        <taxon>Magnoliopsida</taxon>
        <taxon>Liliopsida</taxon>
        <taxon>Poales</taxon>
        <taxon>Poaceae</taxon>
        <taxon>BOP clade</taxon>
        <taxon>Pooideae</taxon>
        <taxon>Triticodae</taxon>
        <taxon>Triticeae</taxon>
        <taxon>Triticinae</taxon>
        <taxon>Triticum</taxon>
    </lineage>
</organism>
<dbReference type="AlphaFoldDB" id="A0A8R7JUM8"/>
<reference evidence="1" key="2">
    <citation type="submission" date="2018-03" db="EMBL/GenBank/DDBJ databases">
        <title>The Triticum urartu genome reveals the dynamic nature of wheat genome evolution.</title>
        <authorList>
            <person name="Ling H."/>
            <person name="Ma B."/>
            <person name="Shi X."/>
            <person name="Liu H."/>
            <person name="Dong L."/>
            <person name="Sun H."/>
            <person name="Cao Y."/>
            <person name="Gao Q."/>
            <person name="Zheng S."/>
            <person name="Li Y."/>
            <person name="Yu Y."/>
            <person name="Du H."/>
            <person name="Qi M."/>
            <person name="Li Y."/>
            <person name="Yu H."/>
            <person name="Cui Y."/>
            <person name="Wang N."/>
            <person name="Chen C."/>
            <person name="Wu H."/>
            <person name="Zhao Y."/>
            <person name="Zhang J."/>
            <person name="Li Y."/>
            <person name="Zhou W."/>
            <person name="Zhang B."/>
            <person name="Hu W."/>
            <person name="Eijk M."/>
            <person name="Tang J."/>
            <person name="Witsenboer H."/>
            <person name="Zhao S."/>
            <person name="Li Z."/>
            <person name="Zhang A."/>
            <person name="Wang D."/>
            <person name="Liang C."/>
        </authorList>
    </citation>
    <scope>NUCLEOTIDE SEQUENCE [LARGE SCALE GENOMIC DNA]</scope>
    <source>
        <strain evidence="1">cv. G1812</strain>
    </source>
</reference>
<name>A0A8R7JUM8_TRIUA</name>
<protein>
    <submittedName>
        <fullName evidence="1">Uncharacterized protein</fullName>
    </submittedName>
</protein>
<accession>A0A8R7JUM8</accession>